<feature type="region of interest" description="Disordered" evidence="1">
    <location>
        <begin position="76"/>
        <end position="111"/>
    </location>
</feature>
<sequence length="111" mass="12097">MKKGHTIKWTLVNRRHQKQQQPVPKPNMTEQQLVIPPVGAGEQGQPSKPQTLLNGQEQTMHTKLAITEAVPLADSVVDSSSSSDKCDSSTSTQHFMPGKTSIGRASIKLKP</sequence>
<dbReference type="AlphaFoldDB" id="A0AAW2IXC6"/>
<proteinExistence type="predicted"/>
<accession>A0AAW2IXC6</accession>
<reference evidence="2" key="1">
    <citation type="submission" date="2020-06" db="EMBL/GenBank/DDBJ databases">
        <authorList>
            <person name="Li T."/>
            <person name="Hu X."/>
            <person name="Zhang T."/>
            <person name="Song X."/>
            <person name="Zhang H."/>
            <person name="Dai N."/>
            <person name="Sheng W."/>
            <person name="Hou X."/>
            <person name="Wei L."/>
        </authorList>
    </citation>
    <scope>NUCLEOTIDE SEQUENCE</scope>
    <source>
        <strain evidence="2">G01</strain>
        <tissue evidence="2">Leaf</tissue>
    </source>
</reference>
<reference evidence="2" key="2">
    <citation type="journal article" date="2024" name="Plant">
        <title>Genomic evolution and insights into agronomic trait innovations of Sesamum species.</title>
        <authorList>
            <person name="Miao H."/>
            <person name="Wang L."/>
            <person name="Qu L."/>
            <person name="Liu H."/>
            <person name="Sun Y."/>
            <person name="Le M."/>
            <person name="Wang Q."/>
            <person name="Wei S."/>
            <person name="Zheng Y."/>
            <person name="Lin W."/>
            <person name="Duan Y."/>
            <person name="Cao H."/>
            <person name="Xiong S."/>
            <person name="Wang X."/>
            <person name="Wei L."/>
            <person name="Li C."/>
            <person name="Ma Q."/>
            <person name="Ju M."/>
            <person name="Zhao R."/>
            <person name="Li G."/>
            <person name="Mu C."/>
            <person name="Tian Q."/>
            <person name="Mei H."/>
            <person name="Zhang T."/>
            <person name="Gao T."/>
            <person name="Zhang H."/>
        </authorList>
    </citation>
    <scope>NUCLEOTIDE SEQUENCE</scope>
    <source>
        <strain evidence="2">G01</strain>
    </source>
</reference>
<comment type="caution">
    <text evidence="2">The sequence shown here is derived from an EMBL/GenBank/DDBJ whole genome shotgun (WGS) entry which is preliminary data.</text>
</comment>
<organism evidence="2">
    <name type="scientific">Sesamum angustifolium</name>
    <dbReference type="NCBI Taxonomy" id="2727405"/>
    <lineage>
        <taxon>Eukaryota</taxon>
        <taxon>Viridiplantae</taxon>
        <taxon>Streptophyta</taxon>
        <taxon>Embryophyta</taxon>
        <taxon>Tracheophyta</taxon>
        <taxon>Spermatophyta</taxon>
        <taxon>Magnoliopsida</taxon>
        <taxon>eudicotyledons</taxon>
        <taxon>Gunneridae</taxon>
        <taxon>Pentapetalae</taxon>
        <taxon>asterids</taxon>
        <taxon>lamiids</taxon>
        <taxon>Lamiales</taxon>
        <taxon>Pedaliaceae</taxon>
        <taxon>Sesamum</taxon>
    </lineage>
</organism>
<dbReference type="EMBL" id="JACGWK010001517">
    <property type="protein sequence ID" value="KAL0286772.1"/>
    <property type="molecule type" value="Genomic_DNA"/>
</dbReference>
<evidence type="ECO:0000256" key="1">
    <source>
        <dbReference type="SAM" id="MobiDB-lite"/>
    </source>
</evidence>
<protein>
    <submittedName>
        <fullName evidence="2">Uncharacterized protein</fullName>
    </submittedName>
</protein>
<name>A0AAW2IXC6_9LAMI</name>
<evidence type="ECO:0000313" key="2">
    <source>
        <dbReference type="EMBL" id="KAL0286772.1"/>
    </source>
</evidence>
<feature type="compositionally biased region" description="Low complexity" evidence="1">
    <location>
        <begin position="76"/>
        <end position="92"/>
    </location>
</feature>
<gene>
    <name evidence="2" type="ORF">Sangu_2721200</name>
</gene>
<feature type="region of interest" description="Disordered" evidence="1">
    <location>
        <begin position="1"/>
        <end position="30"/>
    </location>
</feature>